<comment type="caution">
    <text evidence="1">The sequence shown here is derived from an EMBL/GenBank/DDBJ whole genome shotgun (WGS) entry which is preliminary data.</text>
</comment>
<evidence type="ECO:0000313" key="2">
    <source>
        <dbReference type="Proteomes" id="UP001145114"/>
    </source>
</evidence>
<protein>
    <submittedName>
        <fullName evidence="1">Uncharacterized protein</fullName>
    </submittedName>
</protein>
<gene>
    <name evidence="1" type="ORF">EV182_007955</name>
</gene>
<accession>A0ACC1HJ15</accession>
<evidence type="ECO:0000313" key="1">
    <source>
        <dbReference type="EMBL" id="KAJ1676558.1"/>
    </source>
</evidence>
<feature type="non-terminal residue" evidence="1">
    <location>
        <position position="1"/>
    </location>
</feature>
<dbReference type="EMBL" id="JAMZIH010003895">
    <property type="protein sequence ID" value="KAJ1676558.1"/>
    <property type="molecule type" value="Genomic_DNA"/>
</dbReference>
<proteinExistence type="predicted"/>
<dbReference type="Proteomes" id="UP001145114">
    <property type="component" value="Unassembled WGS sequence"/>
</dbReference>
<keyword evidence="2" id="KW-1185">Reference proteome</keyword>
<organism evidence="1 2">
    <name type="scientific">Spiromyces aspiralis</name>
    <dbReference type="NCBI Taxonomy" id="68401"/>
    <lineage>
        <taxon>Eukaryota</taxon>
        <taxon>Fungi</taxon>
        <taxon>Fungi incertae sedis</taxon>
        <taxon>Zoopagomycota</taxon>
        <taxon>Kickxellomycotina</taxon>
        <taxon>Kickxellomycetes</taxon>
        <taxon>Kickxellales</taxon>
        <taxon>Kickxellaceae</taxon>
        <taxon>Spiromyces</taxon>
    </lineage>
</organism>
<reference evidence="1" key="1">
    <citation type="submission" date="2022-06" db="EMBL/GenBank/DDBJ databases">
        <title>Phylogenomic reconstructions and comparative analyses of Kickxellomycotina fungi.</title>
        <authorList>
            <person name="Reynolds N.K."/>
            <person name="Stajich J.E."/>
            <person name="Barry K."/>
            <person name="Grigoriev I.V."/>
            <person name="Crous P."/>
            <person name="Smith M.E."/>
        </authorList>
    </citation>
    <scope>NUCLEOTIDE SEQUENCE</scope>
    <source>
        <strain evidence="1">RSA 2271</strain>
    </source>
</reference>
<name>A0ACC1HJ15_9FUNG</name>
<sequence>DFTRPDYQPFINKPTSSPIKDRKKKLDDDPFEEEIDESRGAIEMFDESMRFLKKTQNNVEIFGQKSQSARLKIEKISEKIDDSRSAVERNKSMIEQYKNIYM</sequence>